<protein>
    <submittedName>
        <fullName evidence="2">Uncharacterized protein</fullName>
    </submittedName>
</protein>
<dbReference type="EMBL" id="JBBWWQ010000002">
    <property type="protein sequence ID" value="KAK8954958.1"/>
    <property type="molecule type" value="Genomic_DNA"/>
</dbReference>
<accession>A0AAP0C047</accession>
<keyword evidence="3" id="KW-1185">Reference proteome</keyword>
<evidence type="ECO:0000313" key="3">
    <source>
        <dbReference type="Proteomes" id="UP001418222"/>
    </source>
</evidence>
<evidence type="ECO:0000256" key="1">
    <source>
        <dbReference type="SAM" id="MobiDB-lite"/>
    </source>
</evidence>
<feature type="region of interest" description="Disordered" evidence="1">
    <location>
        <begin position="85"/>
        <end position="110"/>
    </location>
</feature>
<organism evidence="2 3">
    <name type="scientific">Platanthera zijinensis</name>
    <dbReference type="NCBI Taxonomy" id="2320716"/>
    <lineage>
        <taxon>Eukaryota</taxon>
        <taxon>Viridiplantae</taxon>
        <taxon>Streptophyta</taxon>
        <taxon>Embryophyta</taxon>
        <taxon>Tracheophyta</taxon>
        <taxon>Spermatophyta</taxon>
        <taxon>Magnoliopsida</taxon>
        <taxon>Liliopsida</taxon>
        <taxon>Asparagales</taxon>
        <taxon>Orchidaceae</taxon>
        <taxon>Orchidoideae</taxon>
        <taxon>Orchideae</taxon>
        <taxon>Orchidinae</taxon>
        <taxon>Platanthera</taxon>
    </lineage>
</organism>
<name>A0AAP0C047_9ASPA</name>
<evidence type="ECO:0000313" key="2">
    <source>
        <dbReference type="EMBL" id="KAK8954958.1"/>
    </source>
</evidence>
<sequence length="155" mass="16584">METRLVAAEGRASSSAPLPDAPRPEDDPHWVVKRSRLFWEERSSPNREIARAAGNIILARLMINGQLVEGEKQLTVDELIPKLLVEEPTSPDHVSSSTSGSSRSGSGSDINIHSVARDEASLGGGGANWCIIGGLSLIEGDYTFDAEFSLDSGKL</sequence>
<dbReference type="AlphaFoldDB" id="A0AAP0C047"/>
<feature type="region of interest" description="Disordered" evidence="1">
    <location>
        <begin position="1"/>
        <end position="27"/>
    </location>
</feature>
<gene>
    <name evidence="2" type="ORF">KSP39_PZI002731</name>
</gene>
<comment type="caution">
    <text evidence="2">The sequence shown here is derived from an EMBL/GenBank/DDBJ whole genome shotgun (WGS) entry which is preliminary data.</text>
</comment>
<proteinExistence type="predicted"/>
<feature type="compositionally biased region" description="Low complexity" evidence="1">
    <location>
        <begin position="95"/>
        <end position="108"/>
    </location>
</feature>
<dbReference type="Proteomes" id="UP001418222">
    <property type="component" value="Unassembled WGS sequence"/>
</dbReference>
<reference evidence="2 3" key="1">
    <citation type="journal article" date="2022" name="Nat. Plants">
        <title>Genomes of leafy and leafless Platanthera orchids illuminate the evolution of mycoheterotrophy.</title>
        <authorList>
            <person name="Li M.H."/>
            <person name="Liu K.W."/>
            <person name="Li Z."/>
            <person name="Lu H.C."/>
            <person name="Ye Q.L."/>
            <person name="Zhang D."/>
            <person name="Wang J.Y."/>
            <person name="Li Y.F."/>
            <person name="Zhong Z.M."/>
            <person name="Liu X."/>
            <person name="Yu X."/>
            <person name="Liu D.K."/>
            <person name="Tu X.D."/>
            <person name="Liu B."/>
            <person name="Hao Y."/>
            <person name="Liao X.Y."/>
            <person name="Jiang Y.T."/>
            <person name="Sun W.H."/>
            <person name="Chen J."/>
            <person name="Chen Y.Q."/>
            <person name="Ai Y."/>
            <person name="Zhai J.W."/>
            <person name="Wu S.S."/>
            <person name="Zhou Z."/>
            <person name="Hsiao Y.Y."/>
            <person name="Wu W.L."/>
            <person name="Chen Y.Y."/>
            <person name="Lin Y.F."/>
            <person name="Hsu J.L."/>
            <person name="Li C.Y."/>
            <person name="Wang Z.W."/>
            <person name="Zhao X."/>
            <person name="Zhong W.Y."/>
            <person name="Ma X.K."/>
            <person name="Ma L."/>
            <person name="Huang J."/>
            <person name="Chen G.Z."/>
            <person name="Huang M.Z."/>
            <person name="Huang L."/>
            <person name="Peng D.H."/>
            <person name="Luo Y.B."/>
            <person name="Zou S.Q."/>
            <person name="Chen S.P."/>
            <person name="Lan S."/>
            <person name="Tsai W.C."/>
            <person name="Van de Peer Y."/>
            <person name="Liu Z.J."/>
        </authorList>
    </citation>
    <scope>NUCLEOTIDE SEQUENCE [LARGE SCALE GENOMIC DNA]</scope>
    <source>
        <strain evidence="2">Lor287</strain>
    </source>
</reference>